<dbReference type="AlphaFoldDB" id="A0A657Q4T8"/>
<accession>A0A657Q4T8</accession>
<organism evidence="4 5">
    <name type="scientific">Candidatus Sedimenticola endophacoides</name>
    <dbReference type="NCBI Taxonomy" id="2548426"/>
    <lineage>
        <taxon>Bacteria</taxon>
        <taxon>Pseudomonadati</taxon>
        <taxon>Pseudomonadota</taxon>
        <taxon>Gammaproteobacteria</taxon>
        <taxon>Chromatiales</taxon>
        <taxon>Sedimenticolaceae</taxon>
        <taxon>Sedimenticola</taxon>
    </lineage>
</organism>
<dbReference type="InterPro" id="IPR006665">
    <property type="entry name" value="OmpA-like"/>
</dbReference>
<protein>
    <recommendedName>
        <fullName evidence="3">OmpA-like domain-containing protein</fullName>
    </recommendedName>
</protein>
<evidence type="ECO:0000256" key="1">
    <source>
        <dbReference type="PROSITE-ProRule" id="PRU00473"/>
    </source>
</evidence>
<dbReference type="SUPFAM" id="SSF103088">
    <property type="entry name" value="OmpA-like"/>
    <property type="match status" value="1"/>
</dbReference>
<evidence type="ECO:0000313" key="4">
    <source>
        <dbReference type="EMBL" id="PUE04826.1"/>
    </source>
</evidence>
<dbReference type="InterPro" id="IPR036737">
    <property type="entry name" value="OmpA-like_sf"/>
</dbReference>
<dbReference type="EMBL" id="PQCO01000108">
    <property type="protein sequence ID" value="PUE04826.1"/>
    <property type="molecule type" value="Genomic_DNA"/>
</dbReference>
<comment type="caution">
    <text evidence="4">The sequence shown here is derived from an EMBL/GenBank/DDBJ whole genome shotgun (WGS) entry which is preliminary data.</text>
</comment>
<dbReference type="PROSITE" id="PS51123">
    <property type="entry name" value="OMPA_2"/>
    <property type="match status" value="1"/>
</dbReference>
<dbReference type="InterPro" id="IPR050330">
    <property type="entry name" value="Bact_OuterMem_StrucFunc"/>
</dbReference>
<feature type="coiled-coil region" evidence="2">
    <location>
        <begin position="41"/>
        <end position="289"/>
    </location>
</feature>
<name>A0A657Q4T8_9GAMM</name>
<dbReference type="GO" id="GO:0016020">
    <property type="term" value="C:membrane"/>
    <property type="evidence" value="ECO:0007669"/>
    <property type="project" value="UniProtKB-UniRule"/>
</dbReference>
<evidence type="ECO:0000256" key="2">
    <source>
        <dbReference type="SAM" id="Coils"/>
    </source>
</evidence>
<dbReference type="Gene3D" id="3.30.1330.60">
    <property type="entry name" value="OmpA-like domain"/>
    <property type="match status" value="1"/>
</dbReference>
<dbReference type="PANTHER" id="PTHR30329:SF21">
    <property type="entry name" value="LIPOPROTEIN YIAD-RELATED"/>
    <property type="match status" value="1"/>
</dbReference>
<dbReference type="Pfam" id="PF00691">
    <property type="entry name" value="OmpA"/>
    <property type="match status" value="1"/>
</dbReference>
<gene>
    <name evidence="4" type="ORF">C3L24_02450</name>
</gene>
<evidence type="ECO:0000313" key="5">
    <source>
        <dbReference type="Proteomes" id="UP000250928"/>
    </source>
</evidence>
<keyword evidence="1" id="KW-0472">Membrane</keyword>
<evidence type="ECO:0000259" key="3">
    <source>
        <dbReference type="PROSITE" id="PS51123"/>
    </source>
</evidence>
<feature type="domain" description="OmpA-like" evidence="3">
    <location>
        <begin position="287"/>
        <end position="411"/>
    </location>
</feature>
<reference evidence="4 5" key="1">
    <citation type="submission" date="2018-01" db="EMBL/GenBank/DDBJ databases">
        <title>Novel co-symbiosis in the lucinid bivalve Phacoides pectinatus.</title>
        <authorList>
            <person name="Lim S.J."/>
            <person name="Davis B.G."/>
            <person name="Gill D.E."/>
            <person name="Engel A.S."/>
            <person name="Anderson L.C."/>
            <person name="Campbell B.J."/>
        </authorList>
    </citation>
    <scope>NUCLEOTIDE SEQUENCE [LARGE SCALE GENOMIC DNA]</scope>
    <source>
        <strain evidence="4">N3_P5</strain>
    </source>
</reference>
<sequence length="413" mass="47406">MLKVAVSPIRERGQISLGVGLLLTLLTLTSGGAIYHYQNQTIELSRQLDGLQRDRAEARGEQQRLNGLLQERERELEMVRGERQRDAETIASLRQNGDAMEQRAEAAEQLLSREQTALTGLRQQLVVAHEQMEQTLLQQREEREQIEKTLQQQQDERQRVELSLQQGRDELSRITREQARLSEQKRTLEDQLAQGGEVNRGLREENRELRERLAQLQTQLEALNLDQEQLQQLQEHLARERSRVRQLHDRTADLQESNQSLKQRLDQVNQTLEKELSAKQMTIKRFQQRLEITLLDSMLYPSGSARLSPQGRNALRQLAPLLRQSAPRVIQVSGHTDNRPFRQDVTSPYGNNWALSSARATEVVRYLINEGVGAERLVALGHADTRPVGDNETPEGRSQNRRIEIFVRGGDEG</sequence>
<proteinExistence type="predicted"/>
<dbReference type="Proteomes" id="UP000250928">
    <property type="component" value="Unassembled WGS sequence"/>
</dbReference>
<dbReference type="CDD" id="cd07185">
    <property type="entry name" value="OmpA_C-like"/>
    <property type="match status" value="1"/>
</dbReference>
<keyword evidence="2" id="KW-0175">Coiled coil</keyword>
<dbReference type="PANTHER" id="PTHR30329">
    <property type="entry name" value="STATOR ELEMENT OF FLAGELLAR MOTOR COMPLEX"/>
    <property type="match status" value="1"/>
</dbReference>